<dbReference type="HOGENOM" id="CLU_1740947_0_0_1"/>
<proteinExistence type="predicted"/>
<dbReference type="InParanoid" id="F4S7L5"/>
<organism evidence="3">
    <name type="scientific">Melampsora larici-populina (strain 98AG31 / pathotype 3-4-7)</name>
    <name type="common">Poplar leaf rust fungus</name>
    <dbReference type="NCBI Taxonomy" id="747676"/>
    <lineage>
        <taxon>Eukaryota</taxon>
        <taxon>Fungi</taxon>
        <taxon>Dikarya</taxon>
        <taxon>Basidiomycota</taxon>
        <taxon>Pucciniomycotina</taxon>
        <taxon>Pucciniomycetes</taxon>
        <taxon>Pucciniales</taxon>
        <taxon>Melampsoraceae</taxon>
        <taxon>Melampsora</taxon>
    </lineage>
</organism>
<dbReference type="VEuPathDB" id="FungiDB:MELLADRAFT_123558"/>
<evidence type="ECO:0000313" key="3">
    <source>
        <dbReference type="Proteomes" id="UP000001072"/>
    </source>
</evidence>
<name>F4S7L5_MELLP</name>
<dbReference type="RefSeq" id="XP_007417383.1">
    <property type="nucleotide sequence ID" value="XM_007417321.1"/>
</dbReference>
<dbReference type="AlphaFoldDB" id="F4S7L5"/>
<reference evidence="3" key="1">
    <citation type="journal article" date="2011" name="Proc. Natl. Acad. Sci. U.S.A.">
        <title>Obligate biotrophy features unraveled by the genomic analysis of rust fungi.</title>
        <authorList>
            <person name="Duplessis S."/>
            <person name="Cuomo C.A."/>
            <person name="Lin Y.-C."/>
            <person name="Aerts A."/>
            <person name="Tisserant E."/>
            <person name="Veneault-Fourrey C."/>
            <person name="Joly D.L."/>
            <person name="Hacquard S."/>
            <person name="Amselem J."/>
            <person name="Cantarel B.L."/>
            <person name="Chiu R."/>
            <person name="Coutinho P.M."/>
            <person name="Feau N."/>
            <person name="Field M."/>
            <person name="Frey P."/>
            <person name="Gelhaye E."/>
            <person name="Goldberg J."/>
            <person name="Grabherr M.G."/>
            <person name="Kodira C.D."/>
            <person name="Kohler A."/>
            <person name="Kuees U."/>
            <person name="Lindquist E.A."/>
            <person name="Lucas S.M."/>
            <person name="Mago R."/>
            <person name="Mauceli E."/>
            <person name="Morin E."/>
            <person name="Murat C."/>
            <person name="Pangilinan J.L."/>
            <person name="Park R."/>
            <person name="Pearson M."/>
            <person name="Quesneville H."/>
            <person name="Rouhier N."/>
            <person name="Sakthikumar S."/>
            <person name="Salamov A.A."/>
            <person name="Schmutz J."/>
            <person name="Selles B."/>
            <person name="Shapiro H."/>
            <person name="Tanguay P."/>
            <person name="Tuskan G.A."/>
            <person name="Henrissat B."/>
            <person name="Van de Peer Y."/>
            <person name="Rouze P."/>
            <person name="Ellis J.G."/>
            <person name="Dodds P.N."/>
            <person name="Schein J.E."/>
            <person name="Zhong S."/>
            <person name="Hamelin R.C."/>
            <person name="Grigoriev I.V."/>
            <person name="Szabo L.J."/>
            <person name="Martin F."/>
        </authorList>
    </citation>
    <scope>NUCLEOTIDE SEQUENCE [LARGE SCALE GENOMIC DNA]</scope>
    <source>
        <strain evidence="3">98AG31 / pathotype 3-4-7</strain>
    </source>
</reference>
<dbReference type="EMBL" id="GL883160">
    <property type="protein sequence ID" value="EGF99341.1"/>
    <property type="molecule type" value="Genomic_DNA"/>
</dbReference>
<keyword evidence="1" id="KW-0732">Signal</keyword>
<feature type="chain" id="PRO_5003321334" evidence="1">
    <location>
        <begin position="20"/>
        <end position="144"/>
    </location>
</feature>
<dbReference type="Proteomes" id="UP000001072">
    <property type="component" value="Unassembled WGS sequence"/>
</dbReference>
<keyword evidence="3" id="KW-1185">Reference proteome</keyword>
<feature type="signal peptide" evidence="1">
    <location>
        <begin position="1"/>
        <end position="19"/>
    </location>
</feature>
<evidence type="ECO:0000256" key="1">
    <source>
        <dbReference type="SAM" id="SignalP"/>
    </source>
</evidence>
<dbReference type="GeneID" id="18926400"/>
<protein>
    <submittedName>
        <fullName evidence="2">Secreted protein</fullName>
    </submittedName>
</protein>
<evidence type="ECO:0000313" key="2">
    <source>
        <dbReference type="EMBL" id="EGF99341.1"/>
    </source>
</evidence>
<sequence length="144" mass="16103">MSWKQASPILYLMLMFLLAEDLGLHIFADANAIECTFSWDLPAAWNTRKHLCGVSKPGYEVVTYSCEWCGRNDKQPPSAYGCVAPDGTELGPKVSLPCDAGTETSTKPKLPITCRKVDKDKNPIVYYCKSRHLNQQCPEDKCKL</sequence>
<dbReference type="KEGG" id="mlr:MELLADRAFT_123558"/>
<gene>
    <name evidence="2" type="ORF">MELLADRAFT_123558</name>
</gene>
<accession>F4S7L5</accession>